<evidence type="ECO:0000256" key="2">
    <source>
        <dbReference type="SAM" id="MobiDB-lite"/>
    </source>
</evidence>
<feature type="compositionally biased region" description="Low complexity" evidence="2">
    <location>
        <begin position="300"/>
        <end position="314"/>
    </location>
</feature>
<dbReference type="Proteomes" id="UP000290819">
    <property type="component" value="Unassembled WGS sequence"/>
</dbReference>
<evidence type="ECO:0000256" key="1">
    <source>
        <dbReference type="ARBA" id="ARBA00006865"/>
    </source>
</evidence>
<dbReference type="PANTHER" id="PTHR10963">
    <property type="entry name" value="GLYCOSYL HYDROLASE-RELATED"/>
    <property type="match status" value="1"/>
</dbReference>
<protein>
    <recommendedName>
        <fullName evidence="3">GH16 domain-containing protein</fullName>
    </recommendedName>
</protein>
<feature type="compositionally biased region" description="Low complexity" evidence="2">
    <location>
        <begin position="667"/>
        <end position="681"/>
    </location>
</feature>
<gene>
    <name evidence="4" type="ORF">B5V03_00905</name>
</gene>
<dbReference type="PROSITE" id="PS51762">
    <property type="entry name" value="GH16_2"/>
    <property type="match status" value="1"/>
</dbReference>
<dbReference type="PANTHER" id="PTHR10963:SF55">
    <property type="entry name" value="GLYCOSIDE HYDROLASE FAMILY 16 PROTEIN"/>
    <property type="match status" value="1"/>
</dbReference>
<evidence type="ECO:0000313" key="4">
    <source>
        <dbReference type="EMBL" id="RXT54057.1"/>
    </source>
</evidence>
<dbReference type="Gene3D" id="2.60.120.200">
    <property type="match status" value="1"/>
</dbReference>
<dbReference type="GO" id="GO:0004553">
    <property type="term" value="F:hydrolase activity, hydrolyzing O-glycosyl compounds"/>
    <property type="evidence" value="ECO:0007669"/>
    <property type="project" value="InterPro"/>
</dbReference>
<dbReference type="InterPro" id="IPR013320">
    <property type="entry name" value="ConA-like_dom_sf"/>
</dbReference>
<dbReference type="InterPro" id="IPR000757">
    <property type="entry name" value="Beta-glucanase-like"/>
</dbReference>
<dbReference type="Pfam" id="PF00722">
    <property type="entry name" value="Glyco_hydro_16"/>
    <property type="match status" value="1"/>
</dbReference>
<organism evidence="4 5">
    <name type="scientific">Bradyrhizobium betae</name>
    <dbReference type="NCBI Taxonomy" id="244734"/>
    <lineage>
        <taxon>Bacteria</taxon>
        <taxon>Pseudomonadati</taxon>
        <taxon>Pseudomonadota</taxon>
        <taxon>Alphaproteobacteria</taxon>
        <taxon>Hyphomicrobiales</taxon>
        <taxon>Nitrobacteraceae</taxon>
        <taxon>Bradyrhizobium</taxon>
    </lineage>
</organism>
<comment type="caution">
    <text evidence="4">The sequence shown here is derived from an EMBL/GenBank/DDBJ whole genome shotgun (WGS) entry which is preliminary data.</text>
</comment>
<dbReference type="OrthoDB" id="8230424at2"/>
<feature type="compositionally biased region" description="Low complexity" evidence="2">
    <location>
        <begin position="691"/>
        <end position="700"/>
    </location>
</feature>
<feature type="domain" description="GH16" evidence="3">
    <location>
        <begin position="49"/>
        <end position="291"/>
    </location>
</feature>
<keyword evidence="5" id="KW-1185">Reference proteome</keyword>
<name>A0A4Q1VUF4_9BRAD</name>
<evidence type="ECO:0000313" key="5">
    <source>
        <dbReference type="Proteomes" id="UP000290819"/>
    </source>
</evidence>
<feature type="region of interest" description="Disordered" evidence="2">
    <location>
        <begin position="653"/>
        <end position="700"/>
    </location>
</feature>
<dbReference type="CDD" id="cd08023">
    <property type="entry name" value="GH16_laminarinase_like"/>
    <property type="match status" value="1"/>
</dbReference>
<evidence type="ECO:0000259" key="3">
    <source>
        <dbReference type="PROSITE" id="PS51762"/>
    </source>
</evidence>
<reference evidence="4 5" key="1">
    <citation type="submission" date="2017-03" db="EMBL/GenBank/DDBJ databases">
        <authorList>
            <person name="Safronova V.I."/>
            <person name="Sazanova A.L."/>
            <person name="Chirak E.R."/>
        </authorList>
    </citation>
    <scope>NUCLEOTIDE SEQUENCE [LARGE SCALE GENOMIC DNA]</scope>
    <source>
        <strain evidence="4 5">Opo-243</strain>
    </source>
</reference>
<feature type="region of interest" description="Disordered" evidence="2">
    <location>
        <begin position="294"/>
        <end position="314"/>
    </location>
</feature>
<comment type="similarity">
    <text evidence="1">Belongs to the glycosyl hydrolase 16 family.</text>
</comment>
<dbReference type="GO" id="GO:0005975">
    <property type="term" value="P:carbohydrate metabolic process"/>
    <property type="evidence" value="ECO:0007669"/>
    <property type="project" value="InterPro"/>
</dbReference>
<dbReference type="AlphaFoldDB" id="A0A4Q1VUF4"/>
<sequence>MSCAYSRCGSGIPCCQRQEDIGMTLSAPAGYASSDLIFQEDFSGTTLDSYWHNYITSNAAGGYPWNANSSGGSGMGNQFNAEYDMPSQVTVSNGSLNLTAIKQPVNGVAQGSPYTFPVTSGGASSYGNFEFNGGYLQISMKAPTGDGAWPALWLMPGKGAGSSGDNFEIDIQEGGMYGPGPANQNFAFHLHTSSGTFGGVVDTGVDLTAGYHTYAIDWQPGKSITWYLDGKQVGQVTSAQTTIPNEPMELMMTNQVGNSASSGWHTALDSSTPSSMQMQVDSIQLYQKAGSGETVTGANVTPGSTPTTPTTPTVTPAVTQATASPGTGIEHAGDIVTLSLAFNEAVTVTGTPTLSLNDGGTATYVGGSGTGTLTFRTTVAATDTNTSALAITGVNLPSGAAIKDASGVAANLSGAVKTFAGLQIDPISPAVMQATAAPGTGTEHVGDTIALTLGFNEAVTVTGTPTLTLNNGGTATYAGGSGTGTLTFKTTVASTNTSTSALGITGVNLPSGAAIKDASGVAANLAGAVKSFSGLQVDATPATPTTPTPPTPSVTKPVLTIADNSLWVAGRGGTVDLGTKVTTTDSNDLVTVNITGLPRYESITDKLDGQTFRGNNITLTAAQVDSGLELTSYYRGGGHPVATLTLTASAKDPSTGAVSAASPQTITVTDPRPATVTTTTSSHHHHHTATDHQPAATTTAVTPTVPQTNDLADHPQAAAASTGSLASRGFALLQQHFDPASSALATTAAQPVGVADHSAASGTTMASLASQSFALLNQYLAAHTGQVDPGQIVAAVSHAIGFGQDTLLARPQH</sequence>
<dbReference type="InterPro" id="IPR050546">
    <property type="entry name" value="Glycosyl_Hydrlase_16"/>
</dbReference>
<proteinExistence type="inferred from homology"/>
<dbReference type="EMBL" id="MZXW01000004">
    <property type="protein sequence ID" value="RXT54057.1"/>
    <property type="molecule type" value="Genomic_DNA"/>
</dbReference>
<dbReference type="SUPFAM" id="SSF49899">
    <property type="entry name" value="Concanavalin A-like lectins/glucanases"/>
    <property type="match status" value="1"/>
</dbReference>
<accession>A0A4Q1VUF4</accession>